<evidence type="ECO:0000313" key="3">
    <source>
        <dbReference type="EMBL" id="MPC73022.1"/>
    </source>
</evidence>
<evidence type="ECO:0000256" key="1">
    <source>
        <dbReference type="SAM" id="MobiDB-lite"/>
    </source>
</evidence>
<reference evidence="3" key="1">
    <citation type="submission" date="2019-05" db="EMBL/GenBank/DDBJ databases">
        <title>Another draft genome of Portunus trituberculatus and its Hox gene families provides insights of decapod evolution.</title>
        <authorList>
            <person name="Jeong J.-H."/>
            <person name="Song I."/>
            <person name="Kim S."/>
            <person name="Choi T."/>
            <person name="Kim D."/>
            <person name="Ryu S."/>
            <person name="Kim W."/>
        </authorList>
    </citation>
    <scope>NUCLEOTIDE SEQUENCE [LARGE SCALE GENOMIC DNA]</scope>
    <source>
        <tissue evidence="3">Muscle</tissue>
    </source>
</reference>
<feature type="region of interest" description="Disordered" evidence="1">
    <location>
        <begin position="1"/>
        <end position="22"/>
    </location>
</feature>
<dbReference type="AlphaFoldDB" id="A0A5B7HNU9"/>
<gene>
    <name evidence="3" type="ORF">E2C01_067338</name>
</gene>
<dbReference type="Proteomes" id="UP000324222">
    <property type="component" value="Unassembled WGS sequence"/>
</dbReference>
<evidence type="ECO:0000256" key="2">
    <source>
        <dbReference type="SAM" id="Phobius"/>
    </source>
</evidence>
<keyword evidence="2" id="KW-1133">Transmembrane helix</keyword>
<proteinExistence type="predicted"/>
<organism evidence="3 4">
    <name type="scientific">Portunus trituberculatus</name>
    <name type="common">Swimming crab</name>
    <name type="synonym">Neptunus trituberculatus</name>
    <dbReference type="NCBI Taxonomy" id="210409"/>
    <lineage>
        <taxon>Eukaryota</taxon>
        <taxon>Metazoa</taxon>
        <taxon>Ecdysozoa</taxon>
        <taxon>Arthropoda</taxon>
        <taxon>Crustacea</taxon>
        <taxon>Multicrustacea</taxon>
        <taxon>Malacostraca</taxon>
        <taxon>Eumalacostraca</taxon>
        <taxon>Eucarida</taxon>
        <taxon>Decapoda</taxon>
        <taxon>Pleocyemata</taxon>
        <taxon>Brachyura</taxon>
        <taxon>Eubrachyura</taxon>
        <taxon>Portunoidea</taxon>
        <taxon>Portunidae</taxon>
        <taxon>Portuninae</taxon>
        <taxon>Portunus</taxon>
    </lineage>
</organism>
<comment type="caution">
    <text evidence="3">The sequence shown here is derived from an EMBL/GenBank/DDBJ whole genome shotgun (WGS) entry which is preliminary data.</text>
</comment>
<keyword evidence="2" id="KW-0812">Transmembrane</keyword>
<keyword evidence="2" id="KW-0472">Membrane</keyword>
<protein>
    <submittedName>
        <fullName evidence="3">Uncharacterized protein</fullName>
    </submittedName>
</protein>
<name>A0A5B7HNU9_PORTR</name>
<feature type="compositionally biased region" description="Low complexity" evidence="1">
    <location>
        <begin position="52"/>
        <end position="62"/>
    </location>
</feature>
<evidence type="ECO:0000313" key="4">
    <source>
        <dbReference type="Proteomes" id="UP000324222"/>
    </source>
</evidence>
<feature type="transmembrane region" description="Helical" evidence="2">
    <location>
        <begin position="69"/>
        <end position="94"/>
    </location>
</feature>
<keyword evidence="4" id="KW-1185">Reference proteome</keyword>
<accession>A0A5B7HNU9</accession>
<feature type="compositionally biased region" description="Basic and acidic residues" evidence="1">
    <location>
        <begin position="1"/>
        <end position="10"/>
    </location>
</feature>
<sequence length="103" mass="11515">MTDPSSDLKPHNHGSSPLPWQAPPLPLLIHVVTGKTRLRGEVEGSAASMHSRQAPIRPAQPRPTRSSLVWFRILPLIAVFIKAACTYLCEVYLYSIRLRYGLL</sequence>
<feature type="region of interest" description="Disordered" evidence="1">
    <location>
        <begin position="42"/>
        <end position="62"/>
    </location>
</feature>
<dbReference type="EMBL" id="VSRR010035923">
    <property type="protein sequence ID" value="MPC73022.1"/>
    <property type="molecule type" value="Genomic_DNA"/>
</dbReference>